<keyword evidence="3" id="KW-1185">Reference proteome</keyword>
<feature type="transmembrane region" description="Helical" evidence="1">
    <location>
        <begin position="6"/>
        <end position="23"/>
    </location>
</feature>
<dbReference type="RefSeq" id="WP_207299875.1">
    <property type="nucleotide sequence ID" value="NZ_CP071444.1"/>
</dbReference>
<keyword evidence="1" id="KW-1133">Transmembrane helix</keyword>
<proteinExistence type="predicted"/>
<dbReference type="Proteomes" id="UP000663499">
    <property type="component" value="Chromosome"/>
</dbReference>
<evidence type="ECO:0000256" key="1">
    <source>
        <dbReference type="SAM" id="Phobius"/>
    </source>
</evidence>
<dbReference type="Pfam" id="PF12966">
    <property type="entry name" value="AtpR"/>
    <property type="match status" value="1"/>
</dbReference>
<gene>
    <name evidence="2" type="ORF">J0B03_00115</name>
</gene>
<organism evidence="2 3">
    <name type="scientific">Alkalibacter rhizosphaerae</name>
    <dbReference type="NCBI Taxonomy" id="2815577"/>
    <lineage>
        <taxon>Bacteria</taxon>
        <taxon>Bacillati</taxon>
        <taxon>Bacillota</taxon>
        <taxon>Clostridia</taxon>
        <taxon>Eubacteriales</taxon>
        <taxon>Eubacteriaceae</taxon>
        <taxon>Alkalibacter</taxon>
    </lineage>
</organism>
<accession>A0A974XET0</accession>
<dbReference type="AlphaFoldDB" id="A0A974XET0"/>
<evidence type="ECO:0000313" key="3">
    <source>
        <dbReference type="Proteomes" id="UP000663499"/>
    </source>
</evidence>
<reference evidence="2" key="1">
    <citation type="submission" date="2021-03" db="EMBL/GenBank/DDBJ databases">
        <title>Alkalibacter marinus sp. nov., isolated from tidal flat sediment.</title>
        <authorList>
            <person name="Namirimu T."/>
            <person name="Yang J.-A."/>
            <person name="Yang S.-H."/>
            <person name="Kim Y.-J."/>
            <person name="Kwon K.K."/>
        </authorList>
    </citation>
    <scope>NUCLEOTIDE SEQUENCE</scope>
    <source>
        <strain evidence="2">ES005</strain>
    </source>
</reference>
<dbReference type="NCBIfam" id="TIGR03165">
    <property type="entry name" value="F1F0_chp_2"/>
    <property type="match status" value="1"/>
</dbReference>
<dbReference type="InterPro" id="IPR017581">
    <property type="entry name" value="AtpR-like"/>
</dbReference>
<name>A0A974XET0_9FIRM</name>
<dbReference type="KEGG" id="alka:J0B03_00115"/>
<feature type="transmembrane region" description="Helical" evidence="1">
    <location>
        <begin position="60"/>
        <end position="76"/>
    </location>
</feature>
<dbReference type="EMBL" id="CP071444">
    <property type="protein sequence ID" value="QSX08534.1"/>
    <property type="molecule type" value="Genomic_DNA"/>
</dbReference>
<sequence length="92" mass="10203">MLIAFITGIGLGILFFGGLYLSVQQMNKVKHPAALMIISLILRMALVVGGLYLIRGDSYWNIPIALLGIVLVRTVMTGRMKRKDLIKETERG</sequence>
<protein>
    <submittedName>
        <fullName evidence="2">ATP synthase subunit I</fullName>
    </submittedName>
</protein>
<evidence type="ECO:0000313" key="2">
    <source>
        <dbReference type="EMBL" id="QSX08534.1"/>
    </source>
</evidence>
<keyword evidence="1" id="KW-0472">Membrane</keyword>
<keyword evidence="1" id="KW-0812">Transmembrane</keyword>
<feature type="transmembrane region" description="Helical" evidence="1">
    <location>
        <begin position="35"/>
        <end position="54"/>
    </location>
</feature>